<gene>
    <name evidence="8" type="ORF">SAMN04515672_0129</name>
</gene>
<sequence length="500" mass="52471">MTTRRQFLTGLGATAAVASAPGFINFSQRRLGSSNTLTNTVLEADLETFGSDADPSFLIHYQGDDEREQLESWVDSNAVKKRELENVNLMAISASWEDIGLQQRGYGPASINQISGGVQENDYVDYIDANMSVEVPEPIDELEGSDAWSYDFGWRRTAALMVRTRSWSPTPDGIEGLAFDGDAPEATIPEARDLVRADDDLIDSVDTSELTIAVIDTGVNDGSTFGDRILPESTDFTSDSDPTGIDAVADGDGHGTWVAACMAGSDGFAPDAGILGLKALGDDGGGQTKDIVAAVDKAIEEEADIVCLSLGSPLPSQALADALADARDAGVFCVVAVGNDRFVTVFTNSPADADDGFGVNASNVPESGDRDDTKPAYFGNTAPDPDTGNGPELVAPGMNITAELPSGPSTLSGTSMAAPMVGGGAALLRASEGTDVDETWDRLTATGHPLEHAGETEAEFGLLDVQAAIDDDEPDDDRDEIRSAEAEARDAFNETLSTIL</sequence>
<dbReference type="InterPro" id="IPR036852">
    <property type="entry name" value="Peptidase_S8/S53_dom_sf"/>
</dbReference>
<dbReference type="PANTHER" id="PTHR43806">
    <property type="entry name" value="PEPTIDASE S8"/>
    <property type="match status" value="1"/>
</dbReference>
<dbReference type="PROSITE" id="PS51892">
    <property type="entry name" value="SUBTILASE"/>
    <property type="match status" value="1"/>
</dbReference>
<feature type="region of interest" description="Disordered" evidence="6">
    <location>
        <begin position="357"/>
        <end position="391"/>
    </location>
</feature>
<dbReference type="Gene3D" id="3.40.50.200">
    <property type="entry name" value="Peptidase S8/S53 domain"/>
    <property type="match status" value="1"/>
</dbReference>
<comment type="similarity">
    <text evidence="1 5">Belongs to the peptidase S8 family.</text>
</comment>
<dbReference type="InterPro" id="IPR006311">
    <property type="entry name" value="TAT_signal"/>
</dbReference>
<accession>A0A1G9H7F8</accession>
<keyword evidence="4 5" id="KW-0720">Serine protease</keyword>
<evidence type="ECO:0000313" key="8">
    <source>
        <dbReference type="EMBL" id="SDL08734.1"/>
    </source>
</evidence>
<name>A0A1G9H7F8_9EURY</name>
<dbReference type="GO" id="GO:0006508">
    <property type="term" value="P:proteolysis"/>
    <property type="evidence" value="ECO:0007669"/>
    <property type="project" value="UniProtKB-KW"/>
</dbReference>
<dbReference type="STRING" id="1095776.SAMN04515672_0129"/>
<dbReference type="GO" id="GO:0004252">
    <property type="term" value="F:serine-type endopeptidase activity"/>
    <property type="evidence" value="ECO:0007669"/>
    <property type="project" value="UniProtKB-UniRule"/>
</dbReference>
<feature type="domain" description="Peptidase S8/S53" evidence="7">
    <location>
        <begin position="209"/>
        <end position="432"/>
    </location>
</feature>
<dbReference type="InterPro" id="IPR000209">
    <property type="entry name" value="Peptidase_S8/S53_dom"/>
</dbReference>
<evidence type="ECO:0000259" key="7">
    <source>
        <dbReference type="Pfam" id="PF00082"/>
    </source>
</evidence>
<organism evidence="8 9">
    <name type="scientific">Natronorubrum texcoconense</name>
    <dbReference type="NCBI Taxonomy" id="1095776"/>
    <lineage>
        <taxon>Archaea</taxon>
        <taxon>Methanobacteriati</taxon>
        <taxon>Methanobacteriota</taxon>
        <taxon>Stenosarchaea group</taxon>
        <taxon>Halobacteria</taxon>
        <taxon>Halobacteriales</taxon>
        <taxon>Natrialbaceae</taxon>
        <taxon>Natronorubrum</taxon>
    </lineage>
</organism>
<dbReference type="PROSITE" id="PS51318">
    <property type="entry name" value="TAT"/>
    <property type="match status" value="1"/>
</dbReference>
<dbReference type="Pfam" id="PF00082">
    <property type="entry name" value="Peptidase_S8"/>
    <property type="match status" value="1"/>
</dbReference>
<evidence type="ECO:0000313" key="9">
    <source>
        <dbReference type="Proteomes" id="UP000198882"/>
    </source>
</evidence>
<dbReference type="RefSeq" id="WP_090312388.1">
    <property type="nucleotide sequence ID" value="NZ_FNFE01000011.1"/>
</dbReference>
<evidence type="ECO:0000256" key="3">
    <source>
        <dbReference type="ARBA" id="ARBA00022801"/>
    </source>
</evidence>
<protein>
    <submittedName>
        <fullName evidence="8">Subtilase family protein</fullName>
    </submittedName>
</protein>
<reference evidence="9" key="1">
    <citation type="submission" date="2016-10" db="EMBL/GenBank/DDBJ databases">
        <authorList>
            <person name="Varghese N."/>
            <person name="Submissions S."/>
        </authorList>
    </citation>
    <scope>NUCLEOTIDE SEQUENCE [LARGE SCALE GENOMIC DNA]</scope>
    <source>
        <strain evidence="9">B4,CECT 8067,JCM 17497</strain>
    </source>
</reference>
<evidence type="ECO:0000256" key="2">
    <source>
        <dbReference type="ARBA" id="ARBA00022670"/>
    </source>
</evidence>
<evidence type="ECO:0000256" key="6">
    <source>
        <dbReference type="SAM" id="MobiDB-lite"/>
    </source>
</evidence>
<evidence type="ECO:0000256" key="5">
    <source>
        <dbReference type="PROSITE-ProRule" id="PRU01240"/>
    </source>
</evidence>
<feature type="active site" description="Charge relay system" evidence="5">
    <location>
        <position position="216"/>
    </location>
</feature>
<evidence type="ECO:0000256" key="4">
    <source>
        <dbReference type="ARBA" id="ARBA00022825"/>
    </source>
</evidence>
<feature type="active site" description="Charge relay system" evidence="5">
    <location>
        <position position="415"/>
    </location>
</feature>
<feature type="active site" description="Charge relay system" evidence="5">
    <location>
        <position position="254"/>
    </location>
</feature>
<dbReference type="PRINTS" id="PR00723">
    <property type="entry name" value="SUBTILISIN"/>
</dbReference>
<dbReference type="InterPro" id="IPR050131">
    <property type="entry name" value="Peptidase_S8_subtilisin-like"/>
</dbReference>
<dbReference type="OrthoDB" id="341609at2157"/>
<dbReference type="InterPro" id="IPR015500">
    <property type="entry name" value="Peptidase_S8_subtilisin-rel"/>
</dbReference>
<dbReference type="SUPFAM" id="SSF52743">
    <property type="entry name" value="Subtilisin-like"/>
    <property type="match status" value="1"/>
</dbReference>
<evidence type="ECO:0000256" key="1">
    <source>
        <dbReference type="ARBA" id="ARBA00011073"/>
    </source>
</evidence>
<dbReference type="PANTHER" id="PTHR43806:SF11">
    <property type="entry name" value="CEREVISIN-RELATED"/>
    <property type="match status" value="1"/>
</dbReference>
<keyword evidence="3 5" id="KW-0378">Hydrolase</keyword>
<dbReference type="EMBL" id="FNFE01000011">
    <property type="protein sequence ID" value="SDL08734.1"/>
    <property type="molecule type" value="Genomic_DNA"/>
</dbReference>
<proteinExistence type="inferred from homology"/>
<dbReference type="AlphaFoldDB" id="A0A1G9H7F8"/>
<keyword evidence="2 5" id="KW-0645">Protease</keyword>
<keyword evidence="9" id="KW-1185">Reference proteome</keyword>
<dbReference type="Proteomes" id="UP000198882">
    <property type="component" value="Unassembled WGS sequence"/>
</dbReference>